<keyword evidence="7" id="KW-1185">Reference proteome</keyword>
<dbReference type="InterPro" id="IPR011761">
    <property type="entry name" value="ATP-grasp"/>
</dbReference>
<dbReference type="Pfam" id="PF18603">
    <property type="entry name" value="LAL_C2"/>
    <property type="match status" value="1"/>
</dbReference>
<evidence type="ECO:0000256" key="1">
    <source>
        <dbReference type="ARBA" id="ARBA00022598"/>
    </source>
</evidence>
<dbReference type="AlphaFoldDB" id="A0A1E7L5E6"/>
<reference evidence="6 7" key="1">
    <citation type="journal article" date="2016" name="Front. Microbiol.">
        <title>Comparative Genomics Analysis of Streptomyces Species Reveals Their Adaptation to the Marine Environment and Their Diversity at the Genomic Level.</title>
        <authorList>
            <person name="Tian X."/>
            <person name="Zhang Z."/>
            <person name="Yang T."/>
            <person name="Chen M."/>
            <person name="Li J."/>
            <person name="Chen F."/>
            <person name="Yang J."/>
            <person name="Li W."/>
            <person name="Zhang B."/>
            <person name="Zhang Z."/>
            <person name="Wu J."/>
            <person name="Zhang C."/>
            <person name="Long L."/>
            <person name="Xiao J."/>
        </authorList>
    </citation>
    <scope>NUCLEOTIDE SEQUENCE [LARGE SCALE GENOMIC DNA]</scope>
    <source>
        <strain evidence="6 7">SCSIO 10429</strain>
    </source>
</reference>
<gene>
    <name evidence="6" type="ORF">AN218_13840</name>
</gene>
<proteinExistence type="predicted"/>
<dbReference type="GO" id="GO:0016874">
    <property type="term" value="F:ligase activity"/>
    <property type="evidence" value="ECO:0007669"/>
    <property type="project" value="UniProtKB-KW"/>
</dbReference>
<dbReference type="PROSITE" id="PS50975">
    <property type="entry name" value="ATP_GRASP"/>
    <property type="match status" value="1"/>
</dbReference>
<keyword evidence="2 4" id="KW-0547">Nucleotide-binding</keyword>
<evidence type="ECO:0000259" key="5">
    <source>
        <dbReference type="PROSITE" id="PS50975"/>
    </source>
</evidence>
<dbReference type="Gene3D" id="3.30.470.20">
    <property type="entry name" value="ATP-grasp fold, B domain"/>
    <property type="match status" value="1"/>
</dbReference>
<dbReference type="InterPro" id="IPR052032">
    <property type="entry name" value="ATP-dep_AA_Ligase"/>
</dbReference>
<evidence type="ECO:0000313" key="6">
    <source>
        <dbReference type="EMBL" id="OEV11233.1"/>
    </source>
</evidence>
<evidence type="ECO:0000256" key="3">
    <source>
        <dbReference type="ARBA" id="ARBA00022840"/>
    </source>
</evidence>
<dbReference type="RefSeq" id="WP_070017149.1">
    <property type="nucleotide sequence ID" value="NZ_LJGW01000237.1"/>
</dbReference>
<keyword evidence="3 4" id="KW-0067">ATP-binding</keyword>
<dbReference type="EMBL" id="LJGW01000237">
    <property type="protein sequence ID" value="OEV11233.1"/>
    <property type="molecule type" value="Genomic_DNA"/>
</dbReference>
<name>A0A1E7L5E6_9ACTN</name>
<dbReference type="PANTHER" id="PTHR43585">
    <property type="entry name" value="FUMIPYRROLE BIOSYNTHESIS PROTEIN C"/>
    <property type="match status" value="1"/>
</dbReference>
<accession>A0A1E7L5E6</accession>
<dbReference type="GO" id="GO:0046872">
    <property type="term" value="F:metal ion binding"/>
    <property type="evidence" value="ECO:0007669"/>
    <property type="project" value="InterPro"/>
</dbReference>
<dbReference type="PANTHER" id="PTHR43585:SF2">
    <property type="entry name" value="ATP-GRASP ENZYME FSQD"/>
    <property type="match status" value="1"/>
</dbReference>
<keyword evidence="1" id="KW-0436">Ligase</keyword>
<evidence type="ECO:0000313" key="7">
    <source>
        <dbReference type="Proteomes" id="UP000176005"/>
    </source>
</evidence>
<evidence type="ECO:0000256" key="4">
    <source>
        <dbReference type="PROSITE-ProRule" id="PRU00409"/>
    </source>
</evidence>
<dbReference type="Proteomes" id="UP000176005">
    <property type="component" value="Unassembled WGS sequence"/>
</dbReference>
<sequence length="419" mass="44576">MKPLHHLAVFGDLFDLPARARALLGEDVHITAFVQRSRMAGCDGIEHARAVVALADDATAQEWSRAVHAVHATRPFTHAAALVDHLACEAAAAFEGTGVHFHRPETVGMVRDKRSMREELDRRGLYPVPHRLVHDADAARTTVRELGVPCVAKPVVGTGSAGAVVVRAEEEAEAAYREASADGSGVLLEHFVSGPQYSVEGFSEGGEHVVLAVTRKYSDPRTLVELGHVLPAPLPDEDREAVERCAVSVLDAVGLQFGPSHTEVVLGPDGPMPIETHARVGGDDIWLMAHEATGVDLDVVQPDQILGARVMKDVRATLAGERPERPYRAVWFGGARTEGKFAGLTVPASVRDHEHVAVTALRKEGDPVRPLSSSDDRVFKVRASGTSAQEALEAARSAAAAVAAASDLDTALTDLGATL</sequence>
<dbReference type="Pfam" id="PF13535">
    <property type="entry name" value="ATP-grasp_4"/>
    <property type="match status" value="1"/>
</dbReference>
<protein>
    <recommendedName>
        <fullName evidence="5">ATP-grasp domain-containing protein</fullName>
    </recommendedName>
</protein>
<organism evidence="6 7">
    <name type="scientific">Streptomyces nanshensis</name>
    <dbReference type="NCBI Taxonomy" id="518642"/>
    <lineage>
        <taxon>Bacteria</taxon>
        <taxon>Bacillati</taxon>
        <taxon>Actinomycetota</taxon>
        <taxon>Actinomycetes</taxon>
        <taxon>Kitasatosporales</taxon>
        <taxon>Streptomycetaceae</taxon>
        <taxon>Streptomyces</taxon>
    </lineage>
</organism>
<dbReference type="InterPro" id="IPR040570">
    <property type="entry name" value="LAL_C2"/>
</dbReference>
<dbReference type="SUPFAM" id="SSF56059">
    <property type="entry name" value="Glutathione synthetase ATP-binding domain-like"/>
    <property type="match status" value="1"/>
</dbReference>
<feature type="domain" description="ATP-grasp" evidence="5">
    <location>
        <begin position="117"/>
        <end position="306"/>
    </location>
</feature>
<dbReference type="GO" id="GO:0005524">
    <property type="term" value="F:ATP binding"/>
    <property type="evidence" value="ECO:0007669"/>
    <property type="project" value="UniProtKB-UniRule"/>
</dbReference>
<comment type="caution">
    <text evidence="6">The sequence shown here is derived from an EMBL/GenBank/DDBJ whole genome shotgun (WGS) entry which is preliminary data.</text>
</comment>
<evidence type="ECO:0000256" key="2">
    <source>
        <dbReference type="ARBA" id="ARBA00022741"/>
    </source>
</evidence>